<evidence type="ECO:0000313" key="1">
    <source>
        <dbReference type="EMBL" id="KAJ1146369.1"/>
    </source>
</evidence>
<reference evidence="1" key="1">
    <citation type="journal article" date="2022" name="bioRxiv">
        <title>Sequencing and chromosome-scale assembly of the giantPleurodeles waltlgenome.</title>
        <authorList>
            <person name="Brown T."/>
            <person name="Elewa A."/>
            <person name="Iarovenko S."/>
            <person name="Subramanian E."/>
            <person name="Araus A.J."/>
            <person name="Petzold A."/>
            <person name="Susuki M."/>
            <person name="Suzuki K.-i.T."/>
            <person name="Hayashi T."/>
            <person name="Toyoda A."/>
            <person name="Oliveira C."/>
            <person name="Osipova E."/>
            <person name="Leigh N.D."/>
            <person name="Simon A."/>
            <person name="Yun M.H."/>
        </authorList>
    </citation>
    <scope>NUCLEOTIDE SEQUENCE</scope>
    <source>
        <strain evidence="1">20211129_DDA</strain>
        <tissue evidence="1">Liver</tissue>
    </source>
</reference>
<dbReference type="Proteomes" id="UP001066276">
    <property type="component" value="Chromosome 6"/>
</dbReference>
<comment type="caution">
    <text evidence="1">The sequence shown here is derived from an EMBL/GenBank/DDBJ whole genome shotgun (WGS) entry which is preliminary data.</text>
</comment>
<organism evidence="1 2">
    <name type="scientific">Pleurodeles waltl</name>
    <name type="common">Iberian ribbed newt</name>
    <dbReference type="NCBI Taxonomy" id="8319"/>
    <lineage>
        <taxon>Eukaryota</taxon>
        <taxon>Metazoa</taxon>
        <taxon>Chordata</taxon>
        <taxon>Craniata</taxon>
        <taxon>Vertebrata</taxon>
        <taxon>Euteleostomi</taxon>
        <taxon>Amphibia</taxon>
        <taxon>Batrachia</taxon>
        <taxon>Caudata</taxon>
        <taxon>Salamandroidea</taxon>
        <taxon>Salamandridae</taxon>
        <taxon>Pleurodelinae</taxon>
        <taxon>Pleurodeles</taxon>
    </lineage>
</organism>
<dbReference type="AlphaFoldDB" id="A0AAV7R0N5"/>
<name>A0AAV7R0N5_PLEWA</name>
<gene>
    <name evidence="1" type="ORF">NDU88_012646</name>
</gene>
<proteinExistence type="predicted"/>
<protein>
    <submittedName>
        <fullName evidence="1">Uncharacterized protein</fullName>
    </submittedName>
</protein>
<keyword evidence="2" id="KW-1185">Reference proteome</keyword>
<evidence type="ECO:0000313" key="2">
    <source>
        <dbReference type="Proteomes" id="UP001066276"/>
    </source>
</evidence>
<accession>A0AAV7R0N5</accession>
<sequence length="94" mass="10628">MHLLTDTKNVSERRCERRQWRLIPGRPALHGHHLLSALRRTIHQSGLAGSRSMIYELGHVLEAAGSVSLSDKKTGINSADERECTHPLPISWPW</sequence>
<dbReference type="EMBL" id="JANPWB010000010">
    <property type="protein sequence ID" value="KAJ1146369.1"/>
    <property type="molecule type" value="Genomic_DNA"/>
</dbReference>